<dbReference type="GO" id="GO:1905897">
    <property type="term" value="P:regulation of response to endoplasmic reticulum stress"/>
    <property type="evidence" value="ECO:0007669"/>
    <property type="project" value="TreeGrafter"/>
</dbReference>
<dbReference type="PRINTS" id="PR01000">
    <property type="entry name" value="SREBPS2PTASE"/>
</dbReference>
<evidence type="ECO:0000259" key="8">
    <source>
        <dbReference type="Pfam" id="PF02163"/>
    </source>
</evidence>
<feature type="region of interest" description="Disordered" evidence="6">
    <location>
        <begin position="537"/>
        <end position="573"/>
    </location>
</feature>
<evidence type="ECO:0000256" key="5">
    <source>
        <dbReference type="ARBA" id="ARBA00032658"/>
    </source>
</evidence>
<dbReference type="InterPro" id="IPR008915">
    <property type="entry name" value="Peptidase_M50"/>
</dbReference>
<keyword evidence="3 7" id="KW-1133">Transmembrane helix</keyword>
<dbReference type="GO" id="GO:0016020">
    <property type="term" value="C:membrane"/>
    <property type="evidence" value="ECO:0007669"/>
    <property type="project" value="InterPro"/>
</dbReference>
<dbReference type="Pfam" id="PF02163">
    <property type="entry name" value="Peptidase_M50"/>
    <property type="match status" value="1"/>
</dbReference>
<feature type="transmembrane region" description="Helical" evidence="7">
    <location>
        <begin position="163"/>
        <end position="182"/>
    </location>
</feature>
<evidence type="ECO:0000313" key="10">
    <source>
        <dbReference type="Proteomes" id="UP001485043"/>
    </source>
</evidence>
<dbReference type="InterPro" id="IPR001193">
    <property type="entry name" value="MBTPS2"/>
</dbReference>
<feature type="region of interest" description="Disordered" evidence="6">
    <location>
        <begin position="495"/>
        <end position="514"/>
    </location>
</feature>
<evidence type="ECO:0000256" key="4">
    <source>
        <dbReference type="ARBA" id="ARBA00023136"/>
    </source>
</evidence>
<dbReference type="GO" id="GO:0012505">
    <property type="term" value="C:endomembrane system"/>
    <property type="evidence" value="ECO:0007669"/>
    <property type="project" value="UniProtKB-SubCell"/>
</dbReference>
<evidence type="ECO:0000256" key="7">
    <source>
        <dbReference type="SAM" id="Phobius"/>
    </source>
</evidence>
<organism evidence="9 10">
    <name type="scientific">Apatococcus fuscideae</name>
    <dbReference type="NCBI Taxonomy" id="2026836"/>
    <lineage>
        <taxon>Eukaryota</taxon>
        <taxon>Viridiplantae</taxon>
        <taxon>Chlorophyta</taxon>
        <taxon>core chlorophytes</taxon>
        <taxon>Trebouxiophyceae</taxon>
        <taxon>Chlorellales</taxon>
        <taxon>Chlorellaceae</taxon>
        <taxon>Apatococcus</taxon>
    </lineage>
</organism>
<feature type="transmembrane region" description="Helical" evidence="7">
    <location>
        <begin position="639"/>
        <end position="661"/>
    </location>
</feature>
<dbReference type="PANTHER" id="PTHR13325">
    <property type="entry name" value="PROTEASE M50 MEMBRANE-BOUND TRANSCRIPTION FACTOR SITE 2 PROTEASE"/>
    <property type="match status" value="1"/>
</dbReference>
<feature type="domain" description="Peptidase M50" evidence="8">
    <location>
        <begin position="140"/>
        <end position="290"/>
    </location>
</feature>
<dbReference type="Proteomes" id="UP001485043">
    <property type="component" value="Unassembled WGS sequence"/>
</dbReference>
<name>A0AAW1T4C2_9CHLO</name>
<dbReference type="GO" id="GO:0005737">
    <property type="term" value="C:cytoplasm"/>
    <property type="evidence" value="ECO:0007669"/>
    <property type="project" value="TreeGrafter"/>
</dbReference>
<keyword evidence="2 7" id="KW-0812">Transmembrane</keyword>
<dbReference type="GO" id="GO:0004222">
    <property type="term" value="F:metalloendopeptidase activity"/>
    <property type="evidence" value="ECO:0007669"/>
    <property type="project" value="InterPro"/>
</dbReference>
<dbReference type="GO" id="GO:0031293">
    <property type="term" value="P:membrane protein intracellular domain proteolysis"/>
    <property type="evidence" value="ECO:0007669"/>
    <property type="project" value="TreeGrafter"/>
</dbReference>
<feature type="transmembrane region" description="Helical" evidence="7">
    <location>
        <begin position="63"/>
        <end position="83"/>
    </location>
</feature>
<gene>
    <name evidence="9" type="ORF">WJX84_000295</name>
</gene>
<dbReference type="EMBL" id="JALJOV010000478">
    <property type="protein sequence ID" value="KAK9863384.1"/>
    <property type="molecule type" value="Genomic_DNA"/>
</dbReference>
<feature type="region of interest" description="Disordered" evidence="6">
    <location>
        <begin position="359"/>
        <end position="378"/>
    </location>
</feature>
<evidence type="ECO:0000256" key="2">
    <source>
        <dbReference type="ARBA" id="ARBA00022692"/>
    </source>
</evidence>
<evidence type="ECO:0000256" key="3">
    <source>
        <dbReference type="ARBA" id="ARBA00022989"/>
    </source>
</evidence>
<feature type="transmembrane region" description="Helical" evidence="7">
    <location>
        <begin position="202"/>
        <end position="225"/>
    </location>
</feature>
<proteinExistence type="predicted"/>
<protein>
    <recommendedName>
        <fullName evidence="5">Endopeptidase S2P</fullName>
    </recommendedName>
</protein>
<keyword evidence="10" id="KW-1185">Reference proteome</keyword>
<reference evidence="9 10" key="1">
    <citation type="journal article" date="2024" name="Nat. Commun.">
        <title>Phylogenomics reveals the evolutionary origins of lichenization in chlorophyte algae.</title>
        <authorList>
            <person name="Puginier C."/>
            <person name="Libourel C."/>
            <person name="Otte J."/>
            <person name="Skaloud P."/>
            <person name="Haon M."/>
            <person name="Grisel S."/>
            <person name="Petersen M."/>
            <person name="Berrin J.G."/>
            <person name="Delaux P.M."/>
            <person name="Dal Grande F."/>
            <person name="Keller J."/>
        </authorList>
    </citation>
    <scope>NUCLEOTIDE SEQUENCE [LARGE SCALE GENOMIC DNA]</scope>
    <source>
        <strain evidence="9 10">SAG 2523</strain>
    </source>
</reference>
<feature type="transmembrane region" description="Helical" evidence="7">
    <location>
        <begin position="6"/>
        <end position="25"/>
    </location>
</feature>
<evidence type="ECO:0000256" key="1">
    <source>
        <dbReference type="ARBA" id="ARBA00004127"/>
    </source>
</evidence>
<sequence>MLGYLWYLLILWGFLYLAVLAIKLLTGLKLLSLGWCSISIRTTALNRLFYQAGRHQQVLLRQWFSMGVLVAAMLATSALFIMAREIMQTVQWAVVVARDDRMVNVPIPGTLTDGRSQGWGMALWLPGYTVPWSHAVFLWLATCISVSVHEAGHALAAASEGVGVHYVAAFSLLLLPGAYVALDGDTLAVLGPWRTLRVVCAGVWHNAVLCVVCWMTALLLPWLLLPLYSSGHGAVVRVMPETSPLTGHMAPLDAITSVDQCPVSSAEDWRSCLKSSHLHNGYDLAMPGMTIGGQQTTRGLESALSLTPPLQGYCVPVSQALQGHACRAERPAVSATAACGGSKLCWVASDDAGASMLRDESNAAKTSSSGSSWPQLGGKVTSREAIARSLEGLKSSARDQAKGQWGARRLEEGGSGMPGVCLGARLAAAHQPCWQGLVDVCPESSLCMLPLLPPKEALSKICYRRGPHHDDPDIEATESSLATGLGGRRQLQARHLNASHAPQDSTPLWYPFRPLTNGPPGGDAMFTVEDDRADPWHSTAGVAESTGSASRASAADSEARASLQQQSGQGAEKHLLQDNAASRDEGEIGQAEGYWSSDCRDYHVFLGGKESLLASLDTTDYLPLVWMLPLGLPRSCELLLAYTFAVSAGIALINMAPVFWLDGEAALAAALDCGSHLPRVDALRAQSRGYWLRRLLQRWLLFIGTIMLLLVLFIQYLRIGGYDTPLCNLFHRIHHLIEFLRS</sequence>
<evidence type="ECO:0000256" key="6">
    <source>
        <dbReference type="SAM" id="MobiDB-lite"/>
    </source>
</evidence>
<dbReference type="PANTHER" id="PTHR13325:SF3">
    <property type="entry name" value="MEMBRANE-BOUND TRANSCRIPTION FACTOR SITE-2 PROTEASE"/>
    <property type="match status" value="1"/>
</dbReference>
<feature type="transmembrane region" description="Helical" evidence="7">
    <location>
        <begin position="699"/>
        <end position="717"/>
    </location>
</feature>
<keyword evidence="4 7" id="KW-0472">Membrane</keyword>
<dbReference type="AlphaFoldDB" id="A0AAW1T4C2"/>
<accession>A0AAW1T4C2</accession>
<feature type="compositionally biased region" description="Low complexity" evidence="6">
    <location>
        <begin position="543"/>
        <end position="562"/>
    </location>
</feature>
<evidence type="ECO:0000313" key="9">
    <source>
        <dbReference type="EMBL" id="KAK9863384.1"/>
    </source>
</evidence>
<comment type="caution">
    <text evidence="9">The sequence shown here is derived from an EMBL/GenBank/DDBJ whole genome shotgun (WGS) entry which is preliminary data.</text>
</comment>
<comment type="subcellular location">
    <subcellularLocation>
        <location evidence="1">Endomembrane system</location>
        <topology evidence="1">Multi-pass membrane protein</topology>
    </subcellularLocation>
</comment>